<feature type="non-terminal residue" evidence="3">
    <location>
        <position position="129"/>
    </location>
</feature>
<dbReference type="GO" id="GO:0051260">
    <property type="term" value="P:protein homooligomerization"/>
    <property type="evidence" value="ECO:0007669"/>
    <property type="project" value="InterPro"/>
</dbReference>
<comment type="caution">
    <text evidence="3">The sequence shown here is derived from an EMBL/GenBank/DDBJ whole genome shotgun (WGS) entry which is preliminary data.</text>
</comment>
<feature type="region of interest" description="Disordered" evidence="1">
    <location>
        <begin position="28"/>
        <end position="55"/>
    </location>
</feature>
<evidence type="ECO:0000313" key="3">
    <source>
        <dbReference type="EMBL" id="KAF4078928.1"/>
    </source>
</evidence>
<dbReference type="AlphaFoldDB" id="A0A7J6ABR0"/>
<dbReference type="InterPro" id="IPR011333">
    <property type="entry name" value="SKP1/BTB/POZ_sf"/>
</dbReference>
<dbReference type="InterPro" id="IPR003971">
    <property type="entry name" value="K_chnl_volt-dep_Kv5/Kv9"/>
</dbReference>
<dbReference type="InterPro" id="IPR003131">
    <property type="entry name" value="T1-type_BTB"/>
</dbReference>
<feature type="compositionally biased region" description="Polar residues" evidence="1">
    <location>
        <begin position="36"/>
        <end position="53"/>
    </location>
</feature>
<dbReference type="PRINTS" id="PR01494">
    <property type="entry name" value="KV9CHANNEL"/>
</dbReference>
<dbReference type="GO" id="GO:0005249">
    <property type="term" value="F:voltage-gated potassium channel activity"/>
    <property type="evidence" value="ECO:0007669"/>
    <property type="project" value="InterPro"/>
</dbReference>
<dbReference type="EMBL" id="JAAGNN010000016">
    <property type="protein sequence ID" value="KAF4078928.1"/>
    <property type="molecule type" value="Genomic_DNA"/>
</dbReference>
<dbReference type="Proteomes" id="UP000593565">
    <property type="component" value="Unassembled WGS sequence"/>
</dbReference>
<sequence length="129" mass="14581">RHSDYEGVVCGEISRLFFFGGETHALKTEQKETNNETHSSNTELDSEHQSWGNNEMKDTAGRDCMCDSEFSFCDKYNMVNKNLPGSDQNPEDHLVNINVGGLKHSFPSSTLQRFPDTRLCRLLSCDTAE</sequence>
<evidence type="ECO:0000256" key="1">
    <source>
        <dbReference type="SAM" id="MobiDB-lite"/>
    </source>
</evidence>
<dbReference type="Gene3D" id="3.30.710.10">
    <property type="entry name" value="Potassium Channel Kv1.1, Chain A"/>
    <property type="match status" value="1"/>
</dbReference>
<reference evidence="3 4" key="1">
    <citation type="submission" date="2020-02" db="EMBL/GenBank/DDBJ databases">
        <title>A chromosome-scale genome assembly of the black bullhead catfish (Ameiurus melas).</title>
        <authorList>
            <person name="Wen M."/>
            <person name="Zham M."/>
            <person name="Cabau C."/>
            <person name="Klopp C."/>
            <person name="Donnadieu C."/>
            <person name="Roques C."/>
            <person name="Bouchez O."/>
            <person name="Lampietro C."/>
            <person name="Jouanno E."/>
            <person name="Herpin A."/>
            <person name="Louis A."/>
            <person name="Berthelot C."/>
            <person name="Parey E."/>
            <person name="Roest-Crollius H."/>
            <person name="Braasch I."/>
            <person name="Postlethwait J."/>
            <person name="Robinson-Rechavi M."/>
            <person name="Echchiki A."/>
            <person name="Begum T."/>
            <person name="Montfort J."/>
            <person name="Schartl M."/>
            <person name="Bobe J."/>
            <person name="Guiguen Y."/>
        </authorList>
    </citation>
    <scope>NUCLEOTIDE SEQUENCE [LARGE SCALE GENOMIC DNA]</scope>
    <source>
        <strain evidence="3">M_S1</strain>
        <tissue evidence="3">Blood</tissue>
    </source>
</reference>
<feature type="domain" description="Potassium channel tetramerisation-type BTB" evidence="2">
    <location>
        <begin position="95"/>
        <end position="126"/>
    </location>
</feature>
<organism evidence="3 4">
    <name type="scientific">Ameiurus melas</name>
    <name type="common">Black bullhead</name>
    <name type="synonym">Silurus melas</name>
    <dbReference type="NCBI Taxonomy" id="219545"/>
    <lineage>
        <taxon>Eukaryota</taxon>
        <taxon>Metazoa</taxon>
        <taxon>Chordata</taxon>
        <taxon>Craniata</taxon>
        <taxon>Vertebrata</taxon>
        <taxon>Euteleostomi</taxon>
        <taxon>Actinopterygii</taxon>
        <taxon>Neopterygii</taxon>
        <taxon>Teleostei</taxon>
        <taxon>Ostariophysi</taxon>
        <taxon>Siluriformes</taxon>
        <taxon>Ictaluridae</taxon>
        <taxon>Ameiurus</taxon>
    </lineage>
</organism>
<dbReference type="GO" id="GO:0008076">
    <property type="term" value="C:voltage-gated potassium channel complex"/>
    <property type="evidence" value="ECO:0007669"/>
    <property type="project" value="InterPro"/>
</dbReference>
<evidence type="ECO:0000259" key="2">
    <source>
        <dbReference type="Pfam" id="PF02214"/>
    </source>
</evidence>
<dbReference type="SUPFAM" id="SSF54695">
    <property type="entry name" value="POZ domain"/>
    <property type="match status" value="1"/>
</dbReference>
<accession>A0A7J6ABR0</accession>
<gene>
    <name evidence="3" type="ORF">AMELA_G00187300</name>
</gene>
<feature type="non-terminal residue" evidence="3">
    <location>
        <position position="1"/>
    </location>
</feature>
<protein>
    <recommendedName>
        <fullName evidence="2">Potassium channel tetramerisation-type BTB domain-containing protein</fullName>
    </recommendedName>
</protein>
<dbReference type="Pfam" id="PF02214">
    <property type="entry name" value="BTB_2"/>
    <property type="match status" value="1"/>
</dbReference>
<keyword evidence="4" id="KW-1185">Reference proteome</keyword>
<evidence type="ECO:0000313" key="4">
    <source>
        <dbReference type="Proteomes" id="UP000593565"/>
    </source>
</evidence>
<name>A0A7J6ABR0_AMEME</name>
<proteinExistence type="predicted"/>